<dbReference type="OrthoDB" id="7422354at2"/>
<dbReference type="Gene3D" id="2.40.30.170">
    <property type="match status" value="1"/>
</dbReference>
<dbReference type="GO" id="GO:1990281">
    <property type="term" value="C:efflux pump complex"/>
    <property type="evidence" value="ECO:0007669"/>
    <property type="project" value="TreeGrafter"/>
</dbReference>
<reference evidence="6 7" key="1">
    <citation type="journal article" date="2011" name="J. Bacteriol.">
        <title>Genome sequence of the ethanol-producing Zymomonas mobilis subsp. mobilis lectotype strain ATCC 10988.</title>
        <authorList>
            <person name="Pappas K.M."/>
            <person name="Kouvelis V.N."/>
            <person name="Saunders E."/>
            <person name="Brettin T.S."/>
            <person name="Bruce D."/>
            <person name="Detter C."/>
            <person name="Balakireva M."/>
            <person name="Han C.S."/>
            <person name="Savvakis G."/>
            <person name="Kyrpides N.C."/>
            <person name="Typas M.A."/>
        </authorList>
    </citation>
    <scope>NUCLEOTIDE SEQUENCE [LARGE SCALE GENOMIC DNA]</scope>
    <source>
        <strain evidence="7">ATCC 10988 / DSM 424 / CCUG 17860 / LMG 404 / NCIMB 8938 / NRRL B-806 / ZM1</strain>
    </source>
</reference>
<dbReference type="InterPro" id="IPR058792">
    <property type="entry name" value="Beta-barrel_RND_2"/>
</dbReference>
<dbReference type="Gene3D" id="2.40.420.20">
    <property type="match status" value="1"/>
</dbReference>
<dbReference type="InterPro" id="IPR058637">
    <property type="entry name" value="YknX-like_C"/>
</dbReference>
<feature type="domain" description="YknX-like C-terminal permuted SH3-like" evidence="5">
    <location>
        <begin position="310"/>
        <end position="379"/>
    </location>
</feature>
<dbReference type="PANTHER" id="PTHR30469">
    <property type="entry name" value="MULTIDRUG RESISTANCE PROTEIN MDTA"/>
    <property type="match status" value="1"/>
</dbReference>
<sequence length="382" mass="40508">MTHDHDQNSEADHFGLTAEELAQAKRHRLVIIILGILATALLIIFIAWRAKVTAPVRIIAEPVHVSTVAPVQRSVTGMVSAEGHLAPAREVVVNAPNIDGKIVKVLVAVGDKVQAGQPLALVGHSSSDQNNFEQLALAESQQADMTIAESEYKRAEAAGDTTLAEILKKDYDAAARHLRHKSGKKARQKAVTLNPITAPVSGLVLSCTAEKGMAVISNSTELFRIAEKGEIEMQANVAEKDLPSISVGASADVKIAGSDNNFSGRIASISPVVDNVTHSATVHILLDDNPALKAGVSAEAHIHTMPVQALLLPESAIMSDDTGHYVYSLDDGNAIARHQVTLGQKTSDGQWEVLSGLQKQDNIVASSGSMVSPGDRVIVDKK</sequence>
<dbReference type="InterPro" id="IPR058625">
    <property type="entry name" value="MdtA-like_BSH"/>
</dbReference>
<dbReference type="KEGG" id="zmm:Zmob_0844"/>
<dbReference type="PANTHER" id="PTHR30469:SF15">
    <property type="entry name" value="HLYD FAMILY OF SECRETION PROTEINS"/>
    <property type="match status" value="1"/>
</dbReference>
<dbReference type="eggNOG" id="COG0845">
    <property type="taxonomic scope" value="Bacteria"/>
</dbReference>
<dbReference type="Proteomes" id="UP000001494">
    <property type="component" value="Chromosome"/>
</dbReference>
<dbReference type="Pfam" id="PF25954">
    <property type="entry name" value="Beta-barrel_RND_2"/>
    <property type="match status" value="1"/>
</dbReference>
<gene>
    <name evidence="6" type="ordered locus">Zmob_0844</name>
</gene>
<evidence type="ECO:0000313" key="7">
    <source>
        <dbReference type="Proteomes" id="UP000001494"/>
    </source>
</evidence>
<evidence type="ECO:0000259" key="5">
    <source>
        <dbReference type="Pfam" id="PF25989"/>
    </source>
</evidence>
<organism evidence="6 7">
    <name type="scientific">Zymomonas mobilis subsp. mobilis (strain ATCC 10988 / DSM 424 / LMG 404 / NCIMB 8938 / NRRL B-806 / ZM1)</name>
    <dbReference type="NCBI Taxonomy" id="555217"/>
    <lineage>
        <taxon>Bacteria</taxon>
        <taxon>Pseudomonadati</taxon>
        <taxon>Pseudomonadota</taxon>
        <taxon>Alphaproteobacteria</taxon>
        <taxon>Sphingomonadales</taxon>
        <taxon>Zymomonadaceae</taxon>
        <taxon>Zymomonas</taxon>
    </lineage>
</organism>
<dbReference type="AlphaFoldDB" id="A0A0H3FY88"/>
<dbReference type="GeneID" id="79904491"/>
<name>A0A0H3FY88_ZYMMA</name>
<feature type="domain" description="CusB-like beta-barrel" evidence="4">
    <location>
        <begin position="234"/>
        <end position="304"/>
    </location>
</feature>
<keyword evidence="2" id="KW-0812">Transmembrane</keyword>
<dbReference type="EMBL" id="CP002850">
    <property type="protein sequence ID" value="AEH62681.1"/>
    <property type="molecule type" value="Genomic_DNA"/>
</dbReference>
<feature type="transmembrane region" description="Helical" evidence="2">
    <location>
        <begin position="29"/>
        <end position="48"/>
    </location>
</feature>
<feature type="domain" description="Multidrug resistance protein MdtA-like barrel-sandwich hybrid" evidence="3">
    <location>
        <begin position="95"/>
        <end position="221"/>
    </location>
</feature>
<protein>
    <submittedName>
        <fullName evidence="6">Efflux transporter, RND family, MFP subunit</fullName>
    </submittedName>
</protein>
<dbReference type="HOGENOM" id="CLU_018816_1_3_5"/>
<keyword evidence="2" id="KW-1133">Transmembrane helix</keyword>
<proteinExistence type="inferred from homology"/>
<dbReference type="GO" id="GO:0015562">
    <property type="term" value="F:efflux transmembrane transporter activity"/>
    <property type="evidence" value="ECO:0007669"/>
    <property type="project" value="TreeGrafter"/>
</dbReference>
<dbReference type="RefSeq" id="WP_014500740.1">
    <property type="nucleotide sequence ID" value="NC_017262.1"/>
</dbReference>
<evidence type="ECO:0000256" key="2">
    <source>
        <dbReference type="SAM" id="Phobius"/>
    </source>
</evidence>
<evidence type="ECO:0000259" key="3">
    <source>
        <dbReference type="Pfam" id="PF25917"/>
    </source>
</evidence>
<dbReference type="SUPFAM" id="SSF111369">
    <property type="entry name" value="HlyD-like secretion proteins"/>
    <property type="match status" value="1"/>
</dbReference>
<dbReference type="NCBIfam" id="TIGR01730">
    <property type="entry name" value="RND_mfp"/>
    <property type="match status" value="1"/>
</dbReference>
<dbReference type="InterPro" id="IPR006143">
    <property type="entry name" value="RND_pump_MFP"/>
</dbReference>
<comment type="similarity">
    <text evidence="1">Belongs to the membrane fusion protein (MFP) (TC 8.A.1) family.</text>
</comment>
<dbReference type="Pfam" id="PF25917">
    <property type="entry name" value="BSH_RND"/>
    <property type="match status" value="1"/>
</dbReference>
<keyword evidence="2" id="KW-0472">Membrane</keyword>
<dbReference type="Gene3D" id="2.40.50.100">
    <property type="match status" value="1"/>
</dbReference>
<evidence type="ECO:0000259" key="4">
    <source>
        <dbReference type="Pfam" id="PF25954"/>
    </source>
</evidence>
<accession>A0A0H3FY88</accession>
<evidence type="ECO:0000313" key="6">
    <source>
        <dbReference type="EMBL" id="AEH62681.1"/>
    </source>
</evidence>
<evidence type="ECO:0000256" key="1">
    <source>
        <dbReference type="ARBA" id="ARBA00009477"/>
    </source>
</evidence>
<dbReference type="Pfam" id="PF25989">
    <property type="entry name" value="YknX_C"/>
    <property type="match status" value="1"/>
</dbReference>